<keyword evidence="4" id="KW-0106">Calcium</keyword>
<gene>
    <name evidence="7" type="ORF">HAHE_01190</name>
</gene>
<evidence type="ECO:0000256" key="3">
    <source>
        <dbReference type="ARBA" id="ARBA00022729"/>
    </source>
</evidence>
<dbReference type="InterPro" id="IPR059100">
    <property type="entry name" value="TSP3_bac"/>
</dbReference>
<sequence>MRKAHLVPALAVSAQLAALPAASGAIDTDIDGYSDSFETSNSFDPLDPHSNPLVVFHSDFSNAGGFVDGNLSGQLGWLGQTTTQVETATATISNSGVGYIRNAHGAGALGSTGGDPGTAVRTFMTDDILSIEFDYQFTLPPSVNVNMANVGIRGETANNWTAVQGFKLAYNQFSAASGGSVKFWPDRSDTANADALIIDGALLGLNAAGDPGVGDGTADFESDDIRVAYTARCTDAATQAWEVIGFTVTNLTTAQTWDYSGPAQTFTYDDDGGAVPATPVEAFLAQQLAPNGNAGFVGRSGRALFRYASGAIDNDSDGLTQAEEFALGTSDGEADSDGDTFSDEDEVYVHGTDPLDNTSYPDSPEVASDDFSTYSAGTTPSTSDWSTKWDGSNPSQRNLWSVGATNGVDGGQGYGLDVTKAWRNYHTVNQTPVAGDVVILESDFQFATTGAALNESGTGGINGVNDRFIGLAAVATDNAWWQVNGSNSFTFSVCRRADDNFGFFVGNSLTGWVSNSAIGLDPGLTPSTSGWFKLRIEISETSPGSGTMQAVCKASYNGSVFFTSDPTALPAAFDGTNDVYGMLTNSYNTDPSNDTAAPIDPLDAAPATPVGDLAKISALATDNFSSTGYSASVDIDGDTLSQAEEALLGTSDLLTDTDGDGFSDDAEITAGTDPLDENDFPVVVTVDPEVTLFQFVDADTIQVDFTGSPSASYKLTYSPDLATPFSDTGLTTAADGSGVGSFTFDLPLPVSAKGFFRVEDN</sequence>
<evidence type="ECO:0000256" key="2">
    <source>
        <dbReference type="ARBA" id="ARBA00022525"/>
    </source>
</evidence>
<evidence type="ECO:0000256" key="1">
    <source>
        <dbReference type="ARBA" id="ARBA00004613"/>
    </source>
</evidence>
<feature type="compositionally biased region" description="Acidic residues" evidence="5">
    <location>
        <begin position="332"/>
        <end position="346"/>
    </location>
</feature>
<feature type="compositionally biased region" description="Polar residues" evidence="5">
    <location>
        <begin position="370"/>
        <end position="396"/>
    </location>
</feature>
<dbReference type="Proteomes" id="UP001374893">
    <property type="component" value="Chromosome"/>
</dbReference>
<dbReference type="EMBL" id="AP024702">
    <property type="protein sequence ID" value="BCX46211.1"/>
    <property type="molecule type" value="Genomic_DNA"/>
</dbReference>
<evidence type="ECO:0000256" key="5">
    <source>
        <dbReference type="SAM" id="MobiDB-lite"/>
    </source>
</evidence>
<accession>A0ABM7R6P9</accession>
<evidence type="ECO:0000313" key="7">
    <source>
        <dbReference type="EMBL" id="BCX46211.1"/>
    </source>
</evidence>
<comment type="subcellular location">
    <subcellularLocation>
        <location evidence="1">Secreted</location>
    </subcellularLocation>
</comment>
<dbReference type="InterPro" id="IPR053180">
    <property type="entry name" value="Ca-binding_acidic-repeat"/>
</dbReference>
<keyword evidence="3 6" id="KW-0732">Signal</keyword>
<evidence type="ECO:0000256" key="4">
    <source>
        <dbReference type="ARBA" id="ARBA00022837"/>
    </source>
</evidence>
<dbReference type="Pfam" id="PF18884">
    <property type="entry name" value="TSP3_bac"/>
    <property type="match status" value="2"/>
</dbReference>
<feature type="signal peptide" evidence="6">
    <location>
        <begin position="1"/>
        <end position="24"/>
    </location>
</feature>
<protein>
    <submittedName>
        <fullName evidence="7">RHS repeat-associated core domain-containing protein</fullName>
    </submittedName>
</protein>
<dbReference type="PANTHER" id="PTHR37467">
    <property type="entry name" value="EXPORTED CALCIUM-BINDING GLYCOPROTEIN-RELATED"/>
    <property type="match status" value="1"/>
</dbReference>
<feature type="chain" id="PRO_5046608736" evidence="6">
    <location>
        <begin position="25"/>
        <end position="761"/>
    </location>
</feature>
<dbReference type="PANTHER" id="PTHR37467:SF1">
    <property type="entry name" value="EXPORTED CALCIUM-BINDING GLYCOPROTEIN"/>
    <property type="match status" value="1"/>
</dbReference>
<evidence type="ECO:0000313" key="8">
    <source>
        <dbReference type="Proteomes" id="UP001374893"/>
    </source>
</evidence>
<proteinExistence type="predicted"/>
<organism evidence="7 8">
    <name type="scientific">Haloferula helveola</name>
    <dbReference type="NCBI Taxonomy" id="490095"/>
    <lineage>
        <taxon>Bacteria</taxon>
        <taxon>Pseudomonadati</taxon>
        <taxon>Verrucomicrobiota</taxon>
        <taxon>Verrucomicrobiia</taxon>
        <taxon>Verrucomicrobiales</taxon>
        <taxon>Verrucomicrobiaceae</taxon>
        <taxon>Haloferula</taxon>
    </lineage>
</organism>
<evidence type="ECO:0000256" key="6">
    <source>
        <dbReference type="SAM" id="SignalP"/>
    </source>
</evidence>
<dbReference type="RefSeq" id="WP_338687616.1">
    <property type="nucleotide sequence ID" value="NZ_AP024702.1"/>
</dbReference>
<name>A0ABM7R6P9_9BACT</name>
<feature type="region of interest" description="Disordered" evidence="5">
    <location>
        <begin position="328"/>
        <end position="396"/>
    </location>
</feature>
<reference evidence="7 8" key="1">
    <citation type="submission" date="2021-06" db="EMBL/GenBank/DDBJ databases">
        <title>Complete genome of Haloferula helveola possessing various polysaccharide degrading enzymes.</title>
        <authorList>
            <person name="Takami H."/>
            <person name="Huang C."/>
            <person name="Hamasaki K."/>
        </authorList>
    </citation>
    <scope>NUCLEOTIDE SEQUENCE [LARGE SCALE GENOMIC DNA]</scope>
    <source>
        <strain evidence="7 8">CN-1</strain>
    </source>
</reference>
<keyword evidence="8" id="KW-1185">Reference proteome</keyword>
<keyword evidence="2" id="KW-0964">Secreted</keyword>